<evidence type="ECO:0000256" key="1">
    <source>
        <dbReference type="ARBA" id="ARBA00000705"/>
    </source>
</evidence>
<evidence type="ECO:0000256" key="2">
    <source>
        <dbReference type="ARBA" id="ARBA00004989"/>
    </source>
</evidence>
<dbReference type="RefSeq" id="WP_048594498.1">
    <property type="nucleotide sequence ID" value="NZ_CVLB01000001.1"/>
</dbReference>
<dbReference type="GO" id="GO:0008959">
    <property type="term" value="F:phosphate acetyltransferase activity"/>
    <property type="evidence" value="ECO:0007669"/>
    <property type="project" value="UniProtKB-EC"/>
</dbReference>
<comment type="similarity">
    <text evidence="3">Belongs to the phosphate acetyltransferase and butyryltransferase family.</text>
</comment>
<comment type="catalytic activity">
    <reaction evidence="1">
        <text>acetyl-CoA + phosphate = acetyl phosphate + CoA</text>
        <dbReference type="Rhea" id="RHEA:19521"/>
        <dbReference type="ChEBI" id="CHEBI:22191"/>
        <dbReference type="ChEBI" id="CHEBI:43474"/>
        <dbReference type="ChEBI" id="CHEBI:57287"/>
        <dbReference type="ChEBI" id="CHEBI:57288"/>
        <dbReference type="EC" id="2.3.1.8"/>
    </reaction>
</comment>
<dbReference type="InterPro" id="IPR012147">
    <property type="entry name" value="P_Ac_Bu_trans"/>
</dbReference>
<dbReference type="Pfam" id="PF01515">
    <property type="entry name" value="PTA_PTB"/>
    <property type="match status" value="1"/>
</dbReference>
<keyword evidence="6 10" id="KW-0808">Transferase</keyword>
<dbReference type="InterPro" id="IPR002505">
    <property type="entry name" value="PTA_PTB"/>
</dbReference>
<dbReference type="InterPro" id="IPR050500">
    <property type="entry name" value="Phos_Acetyltrans/Butyryltrans"/>
</dbReference>
<dbReference type="OrthoDB" id="9805787at2"/>
<proteinExistence type="inferred from homology"/>
<comment type="pathway">
    <text evidence="2">Metabolic intermediate biosynthesis; acetyl-CoA biosynthesis; acetyl-CoA from acetate: step 2/2.</text>
</comment>
<protein>
    <recommendedName>
        <fullName evidence="5">Phosphate acetyltransferase</fullName>
        <ecNumber evidence="4">2.3.1.8</ecNumber>
    </recommendedName>
    <alternativeName>
        <fullName evidence="8">Phosphotransacetylase</fullName>
    </alternativeName>
</protein>
<evidence type="ECO:0000259" key="9">
    <source>
        <dbReference type="Pfam" id="PF01515"/>
    </source>
</evidence>
<feature type="domain" description="Phosphate acetyl/butaryl transferase" evidence="9">
    <location>
        <begin position="3"/>
        <end position="330"/>
    </location>
</feature>
<dbReference type="AlphaFoldDB" id="A0A0G4K715"/>
<dbReference type="Gene3D" id="3.40.50.10750">
    <property type="entry name" value="Isocitrate/Isopropylmalate dehydrogenase-like"/>
    <property type="match status" value="1"/>
</dbReference>
<dbReference type="NCBIfam" id="TIGR00651">
    <property type="entry name" value="pta"/>
    <property type="match status" value="1"/>
</dbReference>
<evidence type="ECO:0000256" key="4">
    <source>
        <dbReference type="ARBA" id="ARBA00012707"/>
    </source>
</evidence>
<dbReference type="InterPro" id="IPR004614">
    <property type="entry name" value="P_AcTrfase"/>
</dbReference>
<dbReference type="InterPro" id="IPR042113">
    <property type="entry name" value="P_AcTrfase_dom1"/>
</dbReference>
<evidence type="ECO:0000256" key="8">
    <source>
        <dbReference type="ARBA" id="ARBA00031108"/>
    </source>
</evidence>
<dbReference type="PANTHER" id="PTHR43356">
    <property type="entry name" value="PHOSPHATE ACETYLTRANSFERASE"/>
    <property type="match status" value="1"/>
</dbReference>
<name>A0A0G4K715_9SPIR</name>
<dbReference type="InterPro" id="IPR042112">
    <property type="entry name" value="P_AcTrfase_dom2"/>
</dbReference>
<dbReference type="Gene3D" id="3.40.50.10950">
    <property type="match status" value="1"/>
</dbReference>
<evidence type="ECO:0000256" key="3">
    <source>
        <dbReference type="ARBA" id="ARBA00005656"/>
    </source>
</evidence>
<dbReference type="EC" id="2.3.1.8" evidence="4"/>
<dbReference type="EMBL" id="CVLB01000001">
    <property type="protein sequence ID" value="CRF33293.1"/>
    <property type="molecule type" value="Genomic_DNA"/>
</dbReference>
<evidence type="ECO:0000313" key="10">
    <source>
        <dbReference type="EMBL" id="CRF33293.1"/>
    </source>
</evidence>
<dbReference type="SUPFAM" id="SSF53659">
    <property type="entry name" value="Isocitrate/Isopropylmalate dehydrogenase-like"/>
    <property type="match status" value="1"/>
</dbReference>
<dbReference type="PIRSF" id="PIRSF000428">
    <property type="entry name" value="P_Ac_trans"/>
    <property type="match status" value="1"/>
</dbReference>
<keyword evidence="11" id="KW-1185">Reference proteome</keyword>
<evidence type="ECO:0000256" key="7">
    <source>
        <dbReference type="ARBA" id="ARBA00023315"/>
    </source>
</evidence>
<organism evidence="10 11">
    <name type="scientific">Brachyspira suanatina</name>
    <dbReference type="NCBI Taxonomy" id="381802"/>
    <lineage>
        <taxon>Bacteria</taxon>
        <taxon>Pseudomonadati</taxon>
        <taxon>Spirochaetota</taxon>
        <taxon>Spirochaetia</taxon>
        <taxon>Brachyspirales</taxon>
        <taxon>Brachyspiraceae</taxon>
        <taxon>Brachyspira</taxon>
    </lineage>
</organism>
<evidence type="ECO:0000313" key="11">
    <source>
        <dbReference type="Proteomes" id="UP000043763"/>
    </source>
</evidence>
<gene>
    <name evidence="10" type="primary">pta</name>
    <name evidence="10" type="ORF">BRSU_1351</name>
</gene>
<accession>A0A0G4K715</accession>
<dbReference type="Proteomes" id="UP000043763">
    <property type="component" value="Unassembled WGS sequence"/>
</dbReference>
<sequence length="335" mass="36083">MASFMDNLKEKAKSNPKTIVLAEGYDERHVKAAVILKKEQLVKGLILVGDTAKIQGLAKENDLNLDDGFVKIFDPTKEAITEKYIEMLFKAREKKGMTKDHAKDLITNHSIYAAAAMIADNDADGMVGGAVYSTGEMLRAALFLIGLKPGIRTLSSTFFLESPDKSLFTNGISCFADCAVIPEPTPEQLADIAKATAESYRNMTGNEPKVALLSFSTKGSAEHESITRVREAKKILDSQVVDFVYDGEMQLDAAMIEKVAAQKAPGSPIKGDANVFIFPELNSGNIGHKIAQRVGKCTAIGPMLQGIAKPANDLSRGCSAQDIADLAVITSLQVK</sequence>
<evidence type="ECO:0000256" key="6">
    <source>
        <dbReference type="ARBA" id="ARBA00022679"/>
    </source>
</evidence>
<evidence type="ECO:0000256" key="5">
    <source>
        <dbReference type="ARBA" id="ARBA00021528"/>
    </source>
</evidence>
<keyword evidence="7 10" id="KW-0012">Acyltransferase</keyword>
<reference evidence="11" key="1">
    <citation type="submission" date="2015-04" db="EMBL/GenBank/DDBJ databases">
        <authorList>
            <person name="Mushtaq Mamoona"/>
        </authorList>
    </citation>
    <scope>NUCLEOTIDE SEQUENCE [LARGE SCALE GENOMIC DNA]</scope>
    <source>
        <strain evidence="11">AN4859/03</strain>
    </source>
</reference>
<dbReference type="NCBIfam" id="NF007233">
    <property type="entry name" value="PRK09653.1"/>
    <property type="match status" value="1"/>
</dbReference>
<dbReference type="PANTHER" id="PTHR43356:SF3">
    <property type="entry name" value="PHOSPHATE ACETYLTRANSFERASE"/>
    <property type="match status" value="1"/>
</dbReference>